<dbReference type="EMBL" id="GG666802">
    <property type="protein sequence ID" value="EEN41729.1"/>
    <property type="molecule type" value="Genomic_DNA"/>
</dbReference>
<dbReference type="FunCoup" id="C4A0F5">
    <property type="interactions" value="241"/>
</dbReference>
<name>C4A0F5_BRAFL</name>
<evidence type="ECO:0000256" key="3">
    <source>
        <dbReference type="ARBA" id="ARBA00022692"/>
    </source>
</evidence>
<feature type="transmembrane region" description="Helical" evidence="9">
    <location>
        <begin position="139"/>
        <end position="157"/>
    </location>
</feature>
<dbReference type="Pfam" id="PF10225">
    <property type="entry name" value="NEMP"/>
    <property type="match status" value="2"/>
</dbReference>
<protein>
    <recommendedName>
        <fullName evidence="12">Nuclear envelope integral membrane protein 1</fullName>
    </recommendedName>
</protein>
<evidence type="ECO:0008006" key="12">
    <source>
        <dbReference type="Google" id="ProtNLM"/>
    </source>
</evidence>
<dbReference type="InParanoid" id="C4A0F5"/>
<feature type="transmembrane region" description="Helical" evidence="9">
    <location>
        <begin position="163"/>
        <end position="183"/>
    </location>
</feature>
<reference evidence="11" key="1">
    <citation type="journal article" date="2008" name="Nature">
        <title>The amphioxus genome and the evolution of the chordate karyotype.</title>
        <authorList>
            <consortium name="US DOE Joint Genome Institute (JGI-PGF)"/>
            <person name="Putnam N.H."/>
            <person name="Butts T."/>
            <person name="Ferrier D.E.K."/>
            <person name="Furlong R.F."/>
            <person name="Hellsten U."/>
            <person name="Kawashima T."/>
            <person name="Robinson-Rechavi M."/>
            <person name="Shoguchi E."/>
            <person name="Terry A."/>
            <person name="Yu J.-K."/>
            <person name="Benito-Gutierrez E.L."/>
            <person name="Dubchak I."/>
            <person name="Garcia-Fernandez J."/>
            <person name="Gibson-Brown J.J."/>
            <person name="Grigoriev I.V."/>
            <person name="Horton A.C."/>
            <person name="de Jong P.J."/>
            <person name="Jurka J."/>
            <person name="Kapitonov V.V."/>
            <person name="Kohara Y."/>
            <person name="Kuroki Y."/>
            <person name="Lindquist E."/>
            <person name="Lucas S."/>
            <person name="Osoegawa K."/>
            <person name="Pennacchio L.A."/>
            <person name="Salamov A.A."/>
            <person name="Satou Y."/>
            <person name="Sauka-Spengler T."/>
            <person name="Schmutz J."/>
            <person name="Shin-I T."/>
            <person name="Toyoda A."/>
            <person name="Bronner-Fraser M."/>
            <person name="Fujiyama A."/>
            <person name="Holland L.Z."/>
            <person name="Holland P.W.H."/>
            <person name="Satoh N."/>
            <person name="Rokhsar D.S."/>
        </authorList>
    </citation>
    <scope>NUCLEOTIDE SEQUENCE [LARGE SCALE GENOMIC DNA]</scope>
    <source>
        <strain evidence="11">S238N-H82</strain>
        <tissue evidence="11">Testes</tissue>
    </source>
</reference>
<gene>
    <name evidence="11" type="ORF">BRAFLDRAFT_111390</name>
</gene>
<dbReference type="PANTHER" id="PTHR13598:SF1">
    <property type="entry name" value="AT07567P-RELATED"/>
    <property type="match status" value="1"/>
</dbReference>
<feature type="signal peptide" evidence="10">
    <location>
        <begin position="1"/>
        <end position="20"/>
    </location>
</feature>
<evidence type="ECO:0000313" key="11">
    <source>
        <dbReference type="EMBL" id="EEN41729.1"/>
    </source>
</evidence>
<evidence type="ECO:0000256" key="4">
    <source>
        <dbReference type="ARBA" id="ARBA00022729"/>
    </source>
</evidence>
<dbReference type="AlphaFoldDB" id="C4A0F5"/>
<accession>C4A0F5</accession>
<comment type="similarity">
    <text evidence="2">Belongs to the NEMP family.</text>
</comment>
<feature type="transmembrane region" description="Helical" evidence="9">
    <location>
        <begin position="195"/>
        <end position="215"/>
    </location>
</feature>
<evidence type="ECO:0000256" key="7">
    <source>
        <dbReference type="ARBA" id="ARBA00023242"/>
    </source>
</evidence>
<evidence type="ECO:0000256" key="1">
    <source>
        <dbReference type="ARBA" id="ARBA00004575"/>
    </source>
</evidence>
<feature type="transmembrane region" description="Helical" evidence="9">
    <location>
        <begin position="227"/>
        <end position="244"/>
    </location>
</feature>
<comment type="subcellular location">
    <subcellularLocation>
        <location evidence="1">Nucleus inner membrane</location>
        <topology evidence="1">Multi-pass membrane protein</topology>
        <orientation evidence="1">Nucleoplasmic side</orientation>
    </subcellularLocation>
</comment>
<feature type="coiled-coil region" evidence="8">
    <location>
        <begin position="318"/>
        <end position="353"/>
    </location>
</feature>
<evidence type="ECO:0000256" key="9">
    <source>
        <dbReference type="SAM" id="Phobius"/>
    </source>
</evidence>
<proteinExistence type="inferred from homology"/>
<feature type="transmembrane region" description="Helical" evidence="9">
    <location>
        <begin position="264"/>
        <end position="291"/>
    </location>
</feature>
<keyword evidence="8" id="KW-0175">Coiled coil</keyword>
<dbReference type="CDD" id="cd22249">
    <property type="entry name" value="UDM1_RNF168_RNF169-like"/>
    <property type="match status" value="1"/>
</dbReference>
<dbReference type="GO" id="GO:0005637">
    <property type="term" value="C:nuclear inner membrane"/>
    <property type="evidence" value="ECO:0007669"/>
    <property type="project" value="UniProtKB-SubCell"/>
</dbReference>
<keyword evidence="3 9" id="KW-0812">Transmembrane</keyword>
<keyword evidence="6 9" id="KW-0472">Membrane</keyword>
<evidence type="ECO:0000256" key="6">
    <source>
        <dbReference type="ARBA" id="ARBA00023136"/>
    </source>
</evidence>
<keyword evidence="4 10" id="KW-0732">Signal</keyword>
<sequence length="431" mass="48526">MPVIGLVLFLFLASVTTASADCGPGFSGVRELTKKTPSYTLSTDEGSFQVFCYSGEAASPFLLWSSVTVRVKSLDGAPTIYVGHNKSEVCQKQNQQNLILYWLMISPDKVSLPPFERSCVGVEYASTTYIGLDKKAINVWSPACLVFGLLIFSYASTLSRNVLFYYSSGITVGVLASLLILVYMLSKLVPKKSGAVVLLAAGWSTALYLIQHMYLNLQSLLQGYLPYILGYLAVAALISFAVCYRHGPVTNERSLDLIKWGIQLIGLTFVYNGTQLPAASLTIILLAVLWANIPERLAQAVRYYWRTWFPRKIRRLTQEEYEQQAREETRRALEQLRQIRRLTQEEYEQQAREECTASKEQLRQFCNSPDCNTWKTVSRLEKCSPVRFAKFVEGDSHLSEDEVCAYDSEVSFDLPMEDSFAEDESFVSSNT</sequence>
<evidence type="ECO:0000256" key="8">
    <source>
        <dbReference type="SAM" id="Coils"/>
    </source>
</evidence>
<dbReference type="InterPro" id="IPR019358">
    <property type="entry name" value="NEMP_fam"/>
</dbReference>
<evidence type="ECO:0000256" key="10">
    <source>
        <dbReference type="SAM" id="SignalP"/>
    </source>
</evidence>
<evidence type="ECO:0000256" key="2">
    <source>
        <dbReference type="ARBA" id="ARBA00005748"/>
    </source>
</evidence>
<dbReference type="PANTHER" id="PTHR13598">
    <property type="entry name" value="AT07567P-RELATED"/>
    <property type="match status" value="1"/>
</dbReference>
<feature type="chain" id="PRO_5002935410" description="Nuclear envelope integral membrane protein 1" evidence="10">
    <location>
        <begin position="21"/>
        <end position="431"/>
    </location>
</feature>
<organism>
    <name type="scientific">Branchiostoma floridae</name>
    <name type="common">Florida lancelet</name>
    <name type="synonym">Amphioxus</name>
    <dbReference type="NCBI Taxonomy" id="7739"/>
    <lineage>
        <taxon>Eukaryota</taxon>
        <taxon>Metazoa</taxon>
        <taxon>Chordata</taxon>
        <taxon>Cephalochordata</taxon>
        <taxon>Leptocardii</taxon>
        <taxon>Amphioxiformes</taxon>
        <taxon>Branchiostomatidae</taxon>
        <taxon>Branchiostoma</taxon>
    </lineage>
</organism>
<evidence type="ECO:0000256" key="5">
    <source>
        <dbReference type="ARBA" id="ARBA00022989"/>
    </source>
</evidence>
<dbReference type="STRING" id="7739.C4A0F5"/>
<keyword evidence="7" id="KW-0539">Nucleus</keyword>
<dbReference type="eggNOG" id="KOG3817">
    <property type="taxonomic scope" value="Eukaryota"/>
</dbReference>
<keyword evidence="5 9" id="KW-1133">Transmembrane helix</keyword>